<dbReference type="PROSITE" id="PS50011">
    <property type="entry name" value="PROTEIN_KINASE_DOM"/>
    <property type="match status" value="2"/>
</dbReference>
<proteinExistence type="predicted"/>
<dbReference type="Gene3D" id="1.10.510.10">
    <property type="entry name" value="Transferase(Phosphotransferase) domain 1"/>
    <property type="match status" value="2"/>
</dbReference>
<evidence type="ECO:0000256" key="4">
    <source>
        <dbReference type="ARBA" id="ARBA00022840"/>
    </source>
</evidence>
<dbReference type="OrthoDB" id="6718656at2759"/>
<accession>A0A9N9IL47</accession>
<organism evidence="6 7">
    <name type="scientific">Cetraspora pellucida</name>
    <dbReference type="NCBI Taxonomy" id="1433469"/>
    <lineage>
        <taxon>Eukaryota</taxon>
        <taxon>Fungi</taxon>
        <taxon>Fungi incertae sedis</taxon>
        <taxon>Mucoromycota</taxon>
        <taxon>Glomeromycotina</taxon>
        <taxon>Glomeromycetes</taxon>
        <taxon>Diversisporales</taxon>
        <taxon>Gigasporaceae</taxon>
        <taxon>Cetraspora</taxon>
    </lineage>
</organism>
<dbReference type="GO" id="GO:0007166">
    <property type="term" value="P:cell surface receptor signaling pathway"/>
    <property type="evidence" value="ECO:0007669"/>
    <property type="project" value="InterPro"/>
</dbReference>
<dbReference type="SUPFAM" id="SSF56112">
    <property type="entry name" value="Protein kinase-like (PK-like)"/>
    <property type="match status" value="2"/>
</dbReference>
<comment type="caution">
    <text evidence="6">The sequence shown here is derived from an EMBL/GenBank/DDBJ whole genome shotgun (WGS) entry which is preliminary data.</text>
</comment>
<dbReference type="InterPro" id="IPR000719">
    <property type="entry name" value="Prot_kinase_dom"/>
</dbReference>
<dbReference type="AlphaFoldDB" id="A0A9N9IL47"/>
<dbReference type="Gene3D" id="1.20.930.20">
    <property type="entry name" value="Adaptor protein Cbl, N-terminal domain"/>
    <property type="match status" value="1"/>
</dbReference>
<reference evidence="6" key="1">
    <citation type="submission" date="2021-06" db="EMBL/GenBank/DDBJ databases">
        <authorList>
            <person name="Kallberg Y."/>
            <person name="Tangrot J."/>
            <person name="Rosling A."/>
        </authorList>
    </citation>
    <scope>NUCLEOTIDE SEQUENCE</scope>
    <source>
        <strain evidence="6">FL966</strain>
    </source>
</reference>
<dbReference type="InterPro" id="IPR036537">
    <property type="entry name" value="Adaptor_Cbl_N_dom_sf"/>
</dbReference>
<keyword evidence="7" id="KW-1185">Reference proteome</keyword>
<keyword evidence="4" id="KW-0067">ATP-binding</keyword>
<evidence type="ECO:0000313" key="7">
    <source>
        <dbReference type="Proteomes" id="UP000789759"/>
    </source>
</evidence>
<dbReference type="PANTHER" id="PTHR44329">
    <property type="entry name" value="SERINE/THREONINE-PROTEIN KINASE TNNI3K-RELATED"/>
    <property type="match status" value="1"/>
</dbReference>
<dbReference type="PRINTS" id="PR00109">
    <property type="entry name" value="TYRKINASE"/>
</dbReference>
<feature type="domain" description="Protein kinase" evidence="5">
    <location>
        <begin position="396"/>
        <end position="662"/>
    </location>
</feature>
<evidence type="ECO:0000256" key="1">
    <source>
        <dbReference type="ARBA" id="ARBA00022679"/>
    </source>
</evidence>
<dbReference type="GO" id="GO:0005524">
    <property type="term" value="F:ATP binding"/>
    <property type="evidence" value="ECO:0007669"/>
    <property type="project" value="UniProtKB-KW"/>
</dbReference>
<dbReference type="GO" id="GO:0004674">
    <property type="term" value="F:protein serine/threonine kinase activity"/>
    <property type="evidence" value="ECO:0007669"/>
    <property type="project" value="TreeGrafter"/>
</dbReference>
<dbReference type="CDD" id="cd21037">
    <property type="entry name" value="MLKL_NTD"/>
    <property type="match status" value="1"/>
</dbReference>
<keyword evidence="2" id="KW-0547">Nucleotide-binding</keyword>
<dbReference type="Proteomes" id="UP000789759">
    <property type="component" value="Unassembled WGS sequence"/>
</dbReference>
<dbReference type="InterPro" id="IPR001245">
    <property type="entry name" value="Ser-Thr/Tyr_kinase_cat_dom"/>
</dbReference>
<sequence length="722" mass="84450">MGTPQKNITEITTKISAIKEIYKNIQYNKRICISLMERIEFVDFAIAGNLQKNMINNFTSLVQVLDRTEIFMKNISQLYSYMKYMDLDHNLIEREFDALINEFSAVFQEIPQVHIRNDNDKENFKQDSDQMREFVTKIRDKIIDIGSIIKTVETLKMSKNQPPGFEFFEITYDKLIDPFIEMSSNLRGNRPYVKKRFYNSIEVACKPLTRKIDEKGLQIQLSILEKLRKSSNILRFYGVSNFENTRMLVNEWAELGTLKNVYENYKIDFYAKIFIAAGICNGLMYLHSYLVLHREIRCVNILMTKDLAPKISNFEQSHLSGTSLNDINLENVANKLFKDYQDIIRGAWEQEPSSRSSWAHIYPRMVDLKSNVPKEHFIKHNPLTTKANKRERRPSVSEEQNIVSIPFEKLTNMERIDEKSYIAKKALNEATGALVVCKEFDNNDGEFIRELNIMKGLKNQYIIEFIGISEDKENHIYYIITEYAEEGDLRFYLEKNFKELDFKKQLQFALNIARGLEYLHSKKILHRDLHDKNIVISRGNAKIIDFGNSVHANNQENITLFGFFPFVAPELIRNRNNIEYTYKSDIYSLGVILWELTSGHEPFKHSKLNPQDLISKIVSDKFREKDVRGTHRDYHSLYKNCWEDAPNKRPNIEDVLKNLVKISNEMNGNPPGEKDPKIDLLQFEFGQGYCNSETICNTLKPIRGESGEEKMDDIEEKVTEKK</sequence>
<evidence type="ECO:0000313" key="6">
    <source>
        <dbReference type="EMBL" id="CAG8737806.1"/>
    </source>
</evidence>
<name>A0A9N9IL47_9GLOM</name>
<dbReference type="InterPro" id="IPR011009">
    <property type="entry name" value="Kinase-like_dom_sf"/>
</dbReference>
<protein>
    <submittedName>
        <fullName evidence="6">8977_t:CDS:1</fullName>
    </submittedName>
</protein>
<keyword evidence="3" id="KW-0418">Kinase</keyword>
<evidence type="ECO:0000256" key="2">
    <source>
        <dbReference type="ARBA" id="ARBA00022741"/>
    </source>
</evidence>
<evidence type="ECO:0000259" key="5">
    <source>
        <dbReference type="PROSITE" id="PS50011"/>
    </source>
</evidence>
<feature type="domain" description="Protein kinase" evidence="5">
    <location>
        <begin position="179"/>
        <end position="408"/>
    </location>
</feature>
<dbReference type="InterPro" id="IPR051681">
    <property type="entry name" value="Ser/Thr_Kinases-Pseudokinases"/>
</dbReference>
<gene>
    <name evidence="6" type="ORF">CPELLU_LOCUS13910</name>
</gene>
<dbReference type="InterPro" id="IPR059179">
    <property type="entry name" value="MLKL-like_MCAfunc"/>
</dbReference>
<evidence type="ECO:0000256" key="3">
    <source>
        <dbReference type="ARBA" id="ARBA00022777"/>
    </source>
</evidence>
<dbReference type="PANTHER" id="PTHR44329:SF288">
    <property type="entry name" value="MITOGEN-ACTIVATED PROTEIN KINASE KINASE KINASE 20"/>
    <property type="match status" value="1"/>
</dbReference>
<dbReference type="Pfam" id="PF07714">
    <property type="entry name" value="PK_Tyr_Ser-Thr"/>
    <property type="match status" value="2"/>
</dbReference>
<dbReference type="EMBL" id="CAJVQA010015542">
    <property type="protein sequence ID" value="CAG8737806.1"/>
    <property type="molecule type" value="Genomic_DNA"/>
</dbReference>
<keyword evidence="1" id="KW-0808">Transferase</keyword>